<proteinExistence type="predicted"/>
<dbReference type="AlphaFoldDB" id="A0A8S9GD82"/>
<feature type="compositionally biased region" description="Basic residues" evidence="1">
    <location>
        <begin position="49"/>
        <end position="58"/>
    </location>
</feature>
<name>A0A8S9GD82_BRACR</name>
<gene>
    <name evidence="2" type="ORF">F2Q68_00031280</name>
</gene>
<feature type="compositionally biased region" description="Basic residues" evidence="1">
    <location>
        <begin position="1"/>
        <end position="23"/>
    </location>
</feature>
<evidence type="ECO:0000256" key="1">
    <source>
        <dbReference type="SAM" id="MobiDB-lite"/>
    </source>
</evidence>
<accession>A0A8S9GD82</accession>
<dbReference type="Proteomes" id="UP000712281">
    <property type="component" value="Unassembled WGS sequence"/>
</dbReference>
<protein>
    <submittedName>
        <fullName evidence="2">Uncharacterized protein</fullName>
    </submittedName>
</protein>
<dbReference type="EMBL" id="QGKW02002005">
    <property type="protein sequence ID" value="KAF2541252.1"/>
    <property type="molecule type" value="Genomic_DNA"/>
</dbReference>
<feature type="region of interest" description="Disordered" evidence="1">
    <location>
        <begin position="1"/>
        <end position="80"/>
    </location>
</feature>
<evidence type="ECO:0000313" key="3">
    <source>
        <dbReference type="Proteomes" id="UP000712281"/>
    </source>
</evidence>
<sequence length="80" mass="9100">MRNSPKMKKPLRGRRKKASKVRKERGLNSGVTGNVDRLTEKVSVISRSHLQRSTRLRQKPNSPVKKSASRRSQKPAIPVK</sequence>
<evidence type="ECO:0000313" key="2">
    <source>
        <dbReference type="EMBL" id="KAF2541252.1"/>
    </source>
</evidence>
<reference evidence="2" key="1">
    <citation type="submission" date="2019-12" db="EMBL/GenBank/DDBJ databases">
        <title>Genome sequencing and annotation of Brassica cretica.</title>
        <authorList>
            <person name="Studholme D.J."/>
            <person name="Sarris P.F."/>
        </authorList>
    </citation>
    <scope>NUCLEOTIDE SEQUENCE</scope>
    <source>
        <strain evidence="2">PFS-001/15</strain>
        <tissue evidence="2">Leaf</tissue>
    </source>
</reference>
<comment type="caution">
    <text evidence="2">The sequence shown here is derived from an EMBL/GenBank/DDBJ whole genome shotgun (WGS) entry which is preliminary data.</text>
</comment>
<organism evidence="2 3">
    <name type="scientific">Brassica cretica</name>
    <name type="common">Mustard</name>
    <dbReference type="NCBI Taxonomy" id="69181"/>
    <lineage>
        <taxon>Eukaryota</taxon>
        <taxon>Viridiplantae</taxon>
        <taxon>Streptophyta</taxon>
        <taxon>Embryophyta</taxon>
        <taxon>Tracheophyta</taxon>
        <taxon>Spermatophyta</taxon>
        <taxon>Magnoliopsida</taxon>
        <taxon>eudicotyledons</taxon>
        <taxon>Gunneridae</taxon>
        <taxon>Pentapetalae</taxon>
        <taxon>rosids</taxon>
        <taxon>malvids</taxon>
        <taxon>Brassicales</taxon>
        <taxon>Brassicaceae</taxon>
        <taxon>Brassiceae</taxon>
        <taxon>Brassica</taxon>
    </lineage>
</organism>